<feature type="domain" description="C2H2-type" evidence="25">
    <location>
        <begin position="584"/>
        <end position="606"/>
    </location>
</feature>
<dbReference type="InterPro" id="IPR048912">
    <property type="entry name" value="BetaGal1-like_ABD1"/>
</dbReference>
<dbReference type="InterPro" id="IPR019801">
    <property type="entry name" value="Glyco_hydro_35_CS"/>
</dbReference>
<dbReference type="Gene3D" id="3.30.160.60">
    <property type="entry name" value="Classic Zinc Finger"/>
    <property type="match status" value="1"/>
</dbReference>
<evidence type="ECO:0000256" key="2">
    <source>
        <dbReference type="ARBA" id="ARBA00004123"/>
    </source>
</evidence>
<dbReference type="InterPro" id="IPR055187">
    <property type="entry name" value="C2CH-3rd_BIRD-IDD"/>
</dbReference>
<evidence type="ECO:0000256" key="7">
    <source>
        <dbReference type="ARBA" id="ARBA00022490"/>
    </source>
</evidence>
<dbReference type="InterPro" id="IPR037231">
    <property type="entry name" value="NAP-like_sf"/>
</dbReference>
<dbReference type="PRINTS" id="PR00742">
    <property type="entry name" value="GLHYDRLASE35"/>
</dbReference>
<dbReference type="PANTHER" id="PTHR11875">
    <property type="entry name" value="TESTIS-SPECIFIC Y-ENCODED PROTEIN"/>
    <property type="match status" value="1"/>
</dbReference>
<feature type="coiled-coil region" evidence="24">
    <location>
        <begin position="59"/>
        <end position="86"/>
    </location>
</feature>
<evidence type="ECO:0000256" key="17">
    <source>
        <dbReference type="ARBA" id="ARBA00023186"/>
    </source>
</evidence>
<evidence type="ECO:0000256" key="22">
    <source>
        <dbReference type="RuleBase" id="RU000675"/>
    </source>
</evidence>
<protein>
    <recommendedName>
        <fullName evidence="6 22">Beta-galactosidase</fullName>
        <ecNumber evidence="6 22">3.2.1.23</ecNumber>
    </recommendedName>
</protein>
<evidence type="ECO:0000313" key="26">
    <source>
        <dbReference type="EMBL" id="KAF7123825.1"/>
    </source>
</evidence>
<dbReference type="GO" id="GO:0004565">
    <property type="term" value="F:beta-galactosidase activity"/>
    <property type="evidence" value="ECO:0007669"/>
    <property type="project" value="UniProtKB-EC"/>
</dbReference>
<dbReference type="GO" id="GO:0042393">
    <property type="term" value="F:histone binding"/>
    <property type="evidence" value="ECO:0007669"/>
    <property type="project" value="UniProtKB-ARBA"/>
</dbReference>
<comment type="caution">
    <text evidence="26">The sequence shown here is derived from an EMBL/GenBank/DDBJ whole genome shotgun (WGS) entry which is preliminary data.</text>
</comment>
<evidence type="ECO:0000256" key="23">
    <source>
        <dbReference type="RuleBase" id="RU003876"/>
    </source>
</evidence>
<dbReference type="Pfam" id="PF21317">
    <property type="entry name" value="BetaGal_ABD_1"/>
    <property type="match status" value="1"/>
</dbReference>
<dbReference type="PROSITE" id="PS50157">
    <property type="entry name" value="ZINC_FINGER_C2H2_2"/>
    <property type="match status" value="1"/>
</dbReference>
<keyword evidence="15" id="KW-0804">Transcription</keyword>
<evidence type="ECO:0000256" key="5">
    <source>
        <dbReference type="ARBA" id="ARBA00009947"/>
    </source>
</evidence>
<dbReference type="EMBL" id="WJXA01000012">
    <property type="protein sequence ID" value="KAF7123825.1"/>
    <property type="molecule type" value="Genomic_DNA"/>
</dbReference>
<dbReference type="InterPro" id="IPR048913">
    <property type="entry name" value="BetaGal_gal-bd"/>
</dbReference>
<dbReference type="SUPFAM" id="SSF49785">
    <property type="entry name" value="Galactose-binding domain-like"/>
    <property type="match status" value="1"/>
</dbReference>
<keyword evidence="12 22" id="KW-0378">Hydrolase</keyword>
<dbReference type="InterPro" id="IPR017853">
    <property type="entry name" value="GH"/>
</dbReference>
<feature type="coiled-coil region" evidence="24">
    <location>
        <begin position="329"/>
        <end position="356"/>
    </location>
</feature>
<dbReference type="InterPro" id="IPR031330">
    <property type="entry name" value="Gly_Hdrlase_35_cat"/>
</dbReference>
<dbReference type="InterPro" id="IPR055185">
    <property type="entry name" value="C2CH-4th_BIRD-IDD"/>
</dbReference>
<evidence type="ECO:0000256" key="18">
    <source>
        <dbReference type="ARBA" id="ARBA00023242"/>
    </source>
</evidence>
<comment type="function">
    <text evidence="20">May modulate chromatin structure by regulation of nucleosome assembly/disassembly. Could function together with B-type cyclins in the regulation of microtubule dynamics.</text>
</comment>
<evidence type="ECO:0000256" key="14">
    <source>
        <dbReference type="ARBA" id="ARBA00023015"/>
    </source>
</evidence>
<dbReference type="Gene3D" id="1.20.5.1500">
    <property type="match status" value="2"/>
</dbReference>
<dbReference type="InterPro" id="IPR055186">
    <property type="entry name" value="C2H2-2nd_BIRD-IDD"/>
</dbReference>
<keyword evidence="19 22" id="KW-0326">Glycosidase</keyword>
<keyword evidence="14" id="KW-0805">Transcription regulation</keyword>
<dbReference type="PROSITE" id="PS01182">
    <property type="entry name" value="GLYCOSYL_HYDROL_F35"/>
    <property type="match status" value="1"/>
</dbReference>
<keyword evidence="8" id="KW-0479">Metal-binding</keyword>
<keyword evidence="17" id="KW-0143">Chaperone</keyword>
<evidence type="ECO:0000256" key="3">
    <source>
        <dbReference type="ARBA" id="ARBA00004496"/>
    </source>
</evidence>
<keyword evidence="9" id="KW-0732">Signal</keyword>
<dbReference type="Pfam" id="PF21467">
    <property type="entry name" value="BetaGal_gal-bd"/>
    <property type="match status" value="1"/>
</dbReference>
<dbReference type="Pfam" id="PF22996">
    <property type="entry name" value="C2H2-2nd_BIRD-IDD"/>
    <property type="match status" value="1"/>
</dbReference>
<evidence type="ECO:0000256" key="21">
    <source>
        <dbReference type="PROSITE-ProRule" id="PRU00042"/>
    </source>
</evidence>
<dbReference type="SUPFAM" id="SSF51445">
    <property type="entry name" value="(Trans)glycosidases"/>
    <property type="match status" value="2"/>
</dbReference>
<evidence type="ECO:0000256" key="1">
    <source>
        <dbReference type="ARBA" id="ARBA00001412"/>
    </source>
</evidence>
<evidence type="ECO:0000259" key="25">
    <source>
        <dbReference type="PROSITE" id="PS50157"/>
    </source>
</evidence>
<sequence>MNNTNKDQLDLSDLGNSLPAAAAALSAEDRAGLVNALKDKLQNLAGQHSDVLETLTPKVRKRVEVLRELQSQHDELEAKFFEERAALEAKYQKLYEPLYTKRYEIVNGVDVEGFTTEATMDEEDKEEEKGVPSFWVTAMKTNEVLAEEISERDEEALKYLKDIKWYRIDNPKGFKLEFFFDTNPFFKNSVLTKTYHMIDDDEPILEKAIGTEIEWYPGKCLTQKILKKKPKKGSKNAKPITKTENCESFFNFFSPPQAEELQNQMEQDYDIGRVEEHKLEKVSPASVHRNASNTLSAEDRAGLVNALKDKLQNLAGQHSDVLETLTPKVRKRVEVLRELQSQHDELEAKFFEERAALEAKYQKLYEPHYTKRYEIVNGVKAEGFTAEVAMDEEDKEVEEKGVPSFWVTAMKTHEVLAEEISERDEEALKYLKDIKWYRIDNPKGFKLEFFFDTNPFFKNSVLTKTYHMIDDDEPILEKAIGTEIEWYPGKCLTQKILKKKPKKGSKNAKPITKTENCESFFNFFSPPQAEELQNQMEQDYDIGRVEEQKLEKVSPASVHRNASNNPEAEVISLSPNSLLATNRFMCDVCNKGFKRDQNLQLHRRGHNLPWKLKQRVTGKEGIVLIRKKVYVCPESSCVHHDPSRALGDLTGIKKHFCRKHGEKKWKCEKCSKKYAVQSDWKAHSKICGTREYRCDCGTIFSRRDSFITHRAFCDALAEESVRAISSNPLLNYPQVQSGQFINNTDDHHTMIKKEQQNFTNPNPDNTIPVWLYQDFQNPNNPSTVGPSPHLSATALLQKASQMGHHVYADPCNQTAGFGLNFSSREGRAAAGFVHSPFGGGNSNKAAVSSGVLNGIIRGQESPAMAGGGAGTGAPSSLNIQDMVDSVLSSGHGFEGMTKDFLGLRPLSHSEILNMGMAGFSSNIDGLNENQNQTQKSWQGKGCEVKMKELMILRCCSSAKEGKVYFELQRLVYSSIIMGSDCHVVFACSSPVVLKSESVNARKFEIADDMFWKDGKPVQIIGGDLHYFRILPEYWEDRLSRAKAFGLNTIQTYVPWNLHEPSRGELDFEGIADIVSFLKLCQKLDLQVMLRAGPYICAGKTNFQLFKEFETMLCRNLKQCFVVFAKFVKVSHPACTQLMKLESRMPGLAESLIFQWDLGGFPPWLLAVEPALRLRSSDPAFLDLVERWWGVLLPLIAPLLYGNGGPIIMVQIENEFGSYGNDKVYLHHLVALARGHLGDAIILYTTDGGSREALEKGTIRGDAVFSAVDFTTGDDPWPIFKLQKEFNAQGKSPPLSAEFYTGWLTHWGEKIANTDADFTAAALEKILSRNGSAVLYMAHGGTNFGFYSGANTGANEYDYKPDLTSYDYDAPIKESGDVDNAKFKALHSVIKKYHAASLPSVPSDNEKTGYGRIQLQKSSILFDTLNIKGAIHVAESESPISMESAGQMFGLMLYVSEYRASNNGSILSIPEVHDRAQVFISCSSKVDTQQPTYIGTIERWSNKPLGLPYTGCHSNTSLFVLVENMGRVNYGQFMFDRKGILSSVYLSGKALHGWKMFSVPFSNLNGKQKVNRIIQLAYSEIITSSAHKKLKDSFDNSQKEPAFYAGYFTVDETSQLKDTYISFRGWGKGIASVNDFNIGRYWPSLGPQCNLYVPAPVLRHGENVVVILELESPNPELVVTSVDQPDFTCGSSSSKVHQL</sequence>
<proteinExistence type="inferred from homology"/>
<evidence type="ECO:0000256" key="24">
    <source>
        <dbReference type="SAM" id="Coils"/>
    </source>
</evidence>
<evidence type="ECO:0000256" key="16">
    <source>
        <dbReference type="ARBA" id="ARBA00023180"/>
    </source>
</evidence>
<dbReference type="Pfam" id="PF00956">
    <property type="entry name" value="NAP"/>
    <property type="match status" value="2"/>
</dbReference>
<dbReference type="Gene3D" id="3.20.20.80">
    <property type="entry name" value="Glycosidases"/>
    <property type="match status" value="1"/>
</dbReference>
<dbReference type="GO" id="GO:0005737">
    <property type="term" value="C:cytoplasm"/>
    <property type="evidence" value="ECO:0007669"/>
    <property type="project" value="UniProtKB-SubCell"/>
</dbReference>
<comment type="catalytic activity">
    <reaction evidence="1 22">
        <text>Hydrolysis of terminal non-reducing beta-D-galactose residues in beta-D-galactosides.</text>
        <dbReference type="EC" id="3.2.1.23"/>
    </reaction>
</comment>
<evidence type="ECO:0000256" key="4">
    <source>
        <dbReference type="ARBA" id="ARBA00009809"/>
    </source>
</evidence>
<dbReference type="FunFam" id="3.30.1120.90:FF:000005">
    <property type="entry name" value="Nucleosome assembly protein11"/>
    <property type="match status" value="2"/>
</dbReference>
<keyword evidence="11 21" id="KW-0863">Zinc-finger</keyword>
<dbReference type="SUPFAM" id="SSF143113">
    <property type="entry name" value="NAP-like"/>
    <property type="match status" value="2"/>
</dbReference>
<keyword evidence="10" id="KW-0677">Repeat</keyword>
<dbReference type="FunFam" id="3.30.160.60:FF:000131">
    <property type="entry name" value="protein indeterminate-domain 5, chloroplastic-like"/>
    <property type="match status" value="1"/>
</dbReference>
<comment type="similarity">
    <text evidence="4">Belongs to the glycosyl hydrolase 35 family.</text>
</comment>
<dbReference type="GO" id="GO:0008270">
    <property type="term" value="F:zinc ion binding"/>
    <property type="evidence" value="ECO:0007669"/>
    <property type="project" value="UniProtKB-KW"/>
</dbReference>
<dbReference type="OrthoDB" id="1657402at2759"/>
<dbReference type="GO" id="GO:0000724">
    <property type="term" value="P:double-strand break repair via homologous recombination"/>
    <property type="evidence" value="ECO:0007669"/>
    <property type="project" value="UniProtKB-ARBA"/>
</dbReference>
<dbReference type="GO" id="GO:0005634">
    <property type="term" value="C:nucleus"/>
    <property type="evidence" value="ECO:0007669"/>
    <property type="project" value="UniProtKB-SubCell"/>
</dbReference>
<evidence type="ECO:0000256" key="13">
    <source>
        <dbReference type="ARBA" id="ARBA00022833"/>
    </source>
</evidence>
<keyword evidence="18" id="KW-0539">Nucleus</keyword>
<keyword evidence="7" id="KW-0963">Cytoplasm</keyword>
<name>A0A834G6A5_RHOSS</name>
<gene>
    <name evidence="26" type="ORF">RHSIM_Rhsim12G0206500</name>
</gene>
<evidence type="ECO:0000313" key="27">
    <source>
        <dbReference type="Proteomes" id="UP000626092"/>
    </source>
</evidence>
<dbReference type="Gene3D" id="3.30.1120.90">
    <property type="entry name" value="Nucleosome assembly protein"/>
    <property type="match status" value="2"/>
</dbReference>
<evidence type="ECO:0000256" key="20">
    <source>
        <dbReference type="ARBA" id="ARBA00056035"/>
    </source>
</evidence>
<dbReference type="InterPro" id="IPR036236">
    <property type="entry name" value="Znf_C2H2_sf"/>
</dbReference>
<dbReference type="InterPro" id="IPR001944">
    <property type="entry name" value="Glycoside_Hdrlase_35"/>
</dbReference>
<dbReference type="InterPro" id="IPR002164">
    <property type="entry name" value="NAP_family"/>
</dbReference>
<comment type="subcellular location">
    <subcellularLocation>
        <location evidence="3">Cytoplasm</location>
    </subcellularLocation>
    <subcellularLocation>
        <location evidence="2">Nucleus</location>
    </subcellularLocation>
</comment>
<evidence type="ECO:0000256" key="12">
    <source>
        <dbReference type="ARBA" id="ARBA00022801"/>
    </source>
</evidence>
<evidence type="ECO:0000256" key="11">
    <source>
        <dbReference type="ARBA" id="ARBA00022771"/>
    </source>
</evidence>
<dbReference type="Pfam" id="PF01301">
    <property type="entry name" value="Glyco_hydro_35"/>
    <property type="match status" value="2"/>
</dbReference>
<dbReference type="Pfam" id="PF00096">
    <property type="entry name" value="zf-C2H2"/>
    <property type="match status" value="1"/>
</dbReference>
<accession>A0A834G6A5</accession>
<evidence type="ECO:0000256" key="9">
    <source>
        <dbReference type="ARBA" id="ARBA00022729"/>
    </source>
</evidence>
<dbReference type="EC" id="3.2.1.23" evidence="6 22"/>
<evidence type="ECO:0000256" key="6">
    <source>
        <dbReference type="ARBA" id="ARBA00012756"/>
    </source>
</evidence>
<dbReference type="InterPro" id="IPR013087">
    <property type="entry name" value="Znf_C2H2_type"/>
</dbReference>
<keyword evidence="27" id="KW-1185">Reference proteome</keyword>
<dbReference type="Gene3D" id="2.60.120.260">
    <property type="entry name" value="Galactose-binding domain-like"/>
    <property type="match status" value="2"/>
</dbReference>
<dbReference type="SMART" id="SM00355">
    <property type="entry name" value="ZnF_C2H2"/>
    <property type="match status" value="3"/>
</dbReference>
<dbReference type="Pfam" id="PF22992">
    <property type="entry name" value="C2CH-4th_BIRD-IDD"/>
    <property type="match status" value="1"/>
</dbReference>
<dbReference type="FunFam" id="1.20.5.1500:FF:000001">
    <property type="entry name" value="Nucleosome assembly protein 1-like 1"/>
    <property type="match status" value="2"/>
</dbReference>
<reference evidence="26" key="1">
    <citation type="submission" date="2019-11" db="EMBL/GenBank/DDBJ databases">
        <authorList>
            <person name="Liu Y."/>
            <person name="Hou J."/>
            <person name="Li T.-Q."/>
            <person name="Guan C.-H."/>
            <person name="Wu X."/>
            <person name="Wu H.-Z."/>
            <person name="Ling F."/>
            <person name="Zhang R."/>
            <person name="Shi X.-G."/>
            <person name="Ren J.-P."/>
            <person name="Chen E.-F."/>
            <person name="Sun J.-M."/>
        </authorList>
    </citation>
    <scope>NUCLEOTIDE SEQUENCE</scope>
    <source>
        <strain evidence="26">Adult_tree_wgs_1</strain>
        <tissue evidence="26">Leaves</tissue>
    </source>
</reference>
<evidence type="ECO:0000256" key="15">
    <source>
        <dbReference type="ARBA" id="ARBA00023163"/>
    </source>
</evidence>
<evidence type="ECO:0000256" key="8">
    <source>
        <dbReference type="ARBA" id="ARBA00022723"/>
    </source>
</evidence>
<dbReference type="Pfam" id="PF22995">
    <property type="entry name" value="C2CH-3rd_BIRD-IDD"/>
    <property type="match status" value="1"/>
</dbReference>
<dbReference type="FunFam" id="2.60.120.260:FF:000021">
    <property type="entry name" value="Beta-galactosidase"/>
    <property type="match status" value="1"/>
</dbReference>
<keyword evidence="16" id="KW-0325">Glycoprotein</keyword>
<dbReference type="GO" id="GO:0005975">
    <property type="term" value="P:carbohydrate metabolic process"/>
    <property type="evidence" value="ECO:0007669"/>
    <property type="project" value="InterPro"/>
</dbReference>
<dbReference type="PROSITE" id="PS00028">
    <property type="entry name" value="ZINC_FINGER_C2H2_1"/>
    <property type="match status" value="1"/>
</dbReference>
<keyword evidence="24" id="KW-0175">Coiled coil</keyword>
<dbReference type="SUPFAM" id="SSF57667">
    <property type="entry name" value="beta-beta-alpha zinc fingers"/>
    <property type="match status" value="1"/>
</dbReference>
<dbReference type="GO" id="GO:0006334">
    <property type="term" value="P:nucleosome assembly"/>
    <property type="evidence" value="ECO:0007669"/>
    <property type="project" value="InterPro"/>
</dbReference>
<evidence type="ECO:0000256" key="19">
    <source>
        <dbReference type="ARBA" id="ARBA00023295"/>
    </source>
</evidence>
<comment type="similarity">
    <text evidence="5 23">Belongs to the nucleosome assembly protein (NAP) family.</text>
</comment>
<keyword evidence="13" id="KW-0862">Zinc</keyword>
<evidence type="ECO:0000256" key="10">
    <source>
        <dbReference type="ARBA" id="ARBA00022737"/>
    </source>
</evidence>
<dbReference type="InterPro" id="IPR008979">
    <property type="entry name" value="Galactose-bd-like_sf"/>
</dbReference>
<organism evidence="26 27">
    <name type="scientific">Rhododendron simsii</name>
    <name type="common">Sims's rhododendron</name>
    <dbReference type="NCBI Taxonomy" id="118357"/>
    <lineage>
        <taxon>Eukaryota</taxon>
        <taxon>Viridiplantae</taxon>
        <taxon>Streptophyta</taxon>
        <taxon>Embryophyta</taxon>
        <taxon>Tracheophyta</taxon>
        <taxon>Spermatophyta</taxon>
        <taxon>Magnoliopsida</taxon>
        <taxon>eudicotyledons</taxon>
        <taxon>Gunneridae</taxon>
        <taxon>Pentapetalae</taxon>
        <taxon>asterids</taxon>
        <taxon>Ericales</taxon>
        <taxon>Ericaceae</taxon>
        <taxon>Ericoideae</taxon>
        <taxon>Rhodoreae</taxon>
        <taxon>Rhododendron</taxon>
    </lineage>
</organism>
<dbReference type="Proteomes" id="UP000626092">
    <property type="component" value="Unassembled WGS sequence"/>
</dbReference>